<evidence type="ECO:0000313" key="2">
    <source>
        <dbReference type="Proteomes" id="UP001163835"/>
    </source>
</evidence>
<sequence>LCLLIVYDGLAMLAILYIVAGHANNLHLMPILKLIQRDGLLYFAVMFTSHFVWLMLTLYAPVSTCTSVVFTRNLHISE</sequence>
<accession>A0ACC1U6Q2</accession>
<keyword evidence="2" id="KW-1185">Reference proteome</keyword>
<dbReference type="Proteomes" id="UP001163835">
    <property type="component" value="Unassembled WGS sequence"/>
</dbReference>
<organism evidence="1 2">
    <name type="scientific">Lentinula aff. lateritia</name>
    <dbReference type="NCBI Taxonomy" id="2804960"/>
    <lineage>
        <taxon>Eukaryota</taxon>
        <taxon>Fungi</taxon>
        <taxon>Dikarya</taxon>
        <taxon>Basidiomycota</taxon>
        <taxon>Agaricomycotina</taxon>
        <taxon>Agaricomycetes</taxon>
        <taxon>Agaricomycetidae</taxon>
        <taxon>Agaricales</taxon>
        <taxon>Marasmiineae</taxon>
        <taxon>Omphalotaceae</taxon>
        <taxon>Lentinula</taxon>
    </lineage>
</organism>
<evidence type="ECO:0000313" key="1">
    <source>
        <dbReference type="EMBL" id="KAJ3812695.1"/>
    </source>
</evidence>
<protein>
    <submittedName>
        <fullName evidence="1">Uncharacterized protein</fullName>
    </submittedName>
</protein>
<gene>
    <name evidence="1" type="ORF">F5876DRAFT_36823</name>
</gene>
<name>A0ACC1U6Q2_9AGAR</name>
<reference evidence="1" key="1">
    <citation type="submission" date="2022-09" db="EMBL/GenBank/DDBJ databases">
        <title>A Global Phylogenomic Analysis of the Shiitake Genus Lentinula.</title>
        <authorList>
            <consortium name="DOE Joint Genome Institute"/>
            <person name="Sierra-Patev S."/>
            <person name="Min B."/>
            <person name="Naranjo-Ortiz M."/>
            <person name="Looney B."/>
            <person name="Konkel Z."/>
            <person name="Slot J.C."/>
            <person name="Sakamoto Y."/>
            <person name="Steenwyk J.L."/>
            <person name="Rokas A."/>
            <person name="Carro J."/>
            <person name="Camarero S."/>
            <person name="Ferreira P."/>
            <person name="Molpeceres G."/>
            <person name="Ruiz-Duenas F.J."/>
            <person name="Serrano A."/>
            <person name="Henrissat B."/>
            <person name="Drula E."/>
            <person name="Hughes K.W."/>
            <person name="Mata J.L."/>
            <person name="Ishikawa N.K."/>
            <person name="Vargas-Isla R."/>
            <person name="Ushijima S."/>
            <person name="Smith C.A."/>
            <person name="Ahrendt S."/>
            <person name="Andreopoulos W."/>
            <person name="He G."/>
            <person name="Labutti K."/>
            <person name="Lipzen A."/>
            <person name="Ng V."/>
            <person name="Riley R."/>
            <person name="Sandor L."/>
            <person name="Barry K."/>
            <person name="Martinez A.T."/>
            <person name="Xiao Y."/>
            <person name="Gibbons J.G."/>
            <person name="Terashima K."/>
            <person name="Grigoriev I.V."/>
            <person name="Hibbett D.S."/>
        </authorList>
    </citation>
    <scope>NUCLEOTIDE SEQUENCE</scope>
    <source>
        <strain evidence="1">TMI1499</strain>
    </source>
</reference>
<comment type="caution">
    <text evidence="1">The sequence shown here is derived from an EMBL/GenBank/DDBJ whole genome shotgun (WGS) entry which is preliminary data.</text>
</comment>
<feature type="non-terminal residue" evidence="1">
    <location>
        <position position="1"/>
    </location>
</feature>
<proteinExistence type="predicted"/>
<dbReference type="EMBL" id="MU795016">
    <property type="protein sequence ID" value="KAJ3812695.1"/>
    <property type="molecule type" value="Genomic_DNA"/>
</dbReference>